<dbReference type="EMBL" id="JAGGMQ010000001">
    <property type="protein sequence ID" value="MBP2169888.1"/>
    <property type="molecule type" value="Genomic_DNA"/>
</dbReference>
<evidence type="ECO:0000256" key="3">
    <source>
        <dbReference type="ARBA" id="ARBA00022729"/>
    </source>
</evidence>
<evidence type="ECO:0000313" key="5">
    <source>
        <dbReference type="EMBL" id="MBP2169888.1"/>
    </source>
</evidence>
<dbReference type="InterPro" id="IPR005632">
    <property type="entry name" value="Chaperone_Skp"/>
</dbReference>
<feature type="coiled-coil region" evidence="4">
    <location>
        <begin position="102"/>
        <end position="133"/>
    </location>
</feature>
<dbReference type="Proteomes" id="UP001195624">
    <property type="component" value="Unassembled WGS sequence"/>
</dbReference>
<dbReference type="NCBIfam" id="NF008047">
    <property type="entry name" value="PRK10780.1"/>
    <property type="match status" value="1"/>
</dbReference>
<keyword evidence="3" id="KW-0732">Signal</keyword>
<dbReference type="SUPFAM" id="SSF111384">
    <property type="entry name" value="OmpH-like"/>
    <property type="match status" value="1"/>
</dbReference>
<reference evidence="5 6" key="1">
    <citation type="submission" date="2021-03" db="EMBL/GenBank/DDBJ databases">
        <authorList>
            <person name="D'Agostino P."/>
            <person name="Huntemann M."/>
            <person name="Clum A."/>
            <person name="Spunde A."/>
            <person name="Palaniappan K."/>
            <person name="Ritter S."/>
            <person name="Mikhailova N."/>
            <person name="Chen I.-M."/>
            <person name="Stamatis D."/>
            <person name="Reddy T."/>
            <person name="O'Malley R."/>
            <person name="Daum C."/>
            <person name="Shapiro N."/>
            <person name="Ivanova N."/>
            <person name="Kyrpides N."/>
            <person name="Woyke T."/>
        </authorList>
    </citation>
    <scope>NUCLEOTIDE SEQUENCE [LARGE SCALE GENOMIC DNA]</scope>
    <source>
        <strain evidence="5 6">WS4403</strain>
    </source>
</reference>
<sequence>MMEIKQSSSSLTLVKPGNDLRKEAAQVSIALSPGHTGVPGSRKTCVNDTNGDGKEFIVKKLLCAAGLSLALAVSAGAQAADKIAVVNVSSIFQQLPQRATVAKQLENEFKGRASELQNQERDLQTKMQRLQRDGSTMKASERSRMEKDIMAQREAFSTKAQAFEQDNRRRQSEERNKILSRIQDAVKKVADDEGYDVVIDANAVAYASNSKDITADVLKQVK</sequence>
<dbReference type="InterPro" id="IPR024930">
    <property type="entry name" value="Skp_dom_sf"/>
</dbReference>
<evidence type="ECO:0000256" key="1">
    <source>
        <dbReference type="ARBA" id="ARBA00009091"/>
    </source>
</evidence>
<accession>A0ABS4PD83</accession>
<dbReference type="SMART" id="SM00935">
    <property type="entry name" value="OmpH"/>
    <property type="match status" value="1"/>
</dbReference>
<keyword evidence="4" id="KW-0175">Coiled coil</keyword>
<evidence type="ECO:0000256" key="4">
    <source>
        <dbReference type="SAM" id="Coils"/>
    </source>
</evidence>
<comment type="caution">
    <text evidence="5">The sequence shown here is derived from an EMBL/GenBank/DDBJ whole genome shotgun (WGS) entry which is preliminary data.</text>
</comment>
<proteinExistence type="inferred from homology"/>
<dbReference type="PANTHER" id="PTHR35089">
    <property type="entry name" value="CHAPERONE PROTEIN SKP"/>
    <property type="match status" value="1"/>
</dbReference>
<name>A0ABS4PD83_9GAMM</name>
<protein>
    <recommendedName>
        <fullName evidence="2">Chaperone protein Skp</fullName>
    </recommendedName>
</protein>
<dbReference type="PANTHER" id="PTHR35089:SF1">
    <property type="entry name" value="CHAPERONE PROTEIN SKP"/>
    <property type="match status" value="1"/>
</dbReference>
<keyword evidence="6" id="KW-1185">Reference proteome</keyword>
<evidence type="ECO:0000313" key="6">
    <source>
        <dbReference type="Proteomes" id="UP001195624"/>
    </source>
</evidence>
<comment type="similarity">
    <text evidence="1">Belongs to the Skp family.</text>
</comment>
<gene>
    <name evidence="5" type="ORF">J2125_003080</name>
</gene>
<dbReference type="Pfam" id="PF03938">
    <property type="entry name" value="OmpH"/>
    <property type="match status" value="1"/>
</dbReference>
<evidence type="ECO:0000256" key="2">
    <source>
        <dbReference type="ARBA" id="ARBA00018026"/>
    </source>
</evidence>
<organism evidence="5 6">
    <name type="scientific">Winslowiella toletana</name>
    <dbReference type="NCBI Taxonomy" id="92490"/>
    <lineage>
        <taxon>Bacteria</taxon>
        <taxon>Pseudomonadati</taxon>
        <taxon>Pseudomonadota</taxon>
        <taxon>Gammaproteobacteria</taxon>
        <taxon>Enterobacterales</taxon>
        <taxon>Erwiniaceae</taxon>
        <taxon>Winslowiella</taxon>
    </lineage>
</organism>
<dbReference type="Gene3D" id="3.30.910.20">
    <property type="entry name" value="Skp domain"/>
    <property type="match status" value="2"/>
</dbReference>
<reference evidence="6" key="2">
    <citation type="submission" date="2023-07" db="EMBL/GenBank/DDBJ databases">
        <title>Genome mining of underrepresented organisms for secondary metabolites.</title>
        <authorList>
            <person name="D'Agostino P.M."/>
        </authorList>
    </citation>
    <scope>NUCLEOTIDE SEQUENCE [LARGE SCALE GENOMIC DNA]</scope>
    <source>
        <strain evidence="6">WS4403</strain>
    </source>
</reference>